<comment type="similarity">
    <text evidence="2">Belongs to the LemA family.</text>
</comment>
<protein>
    <submittedName>
        <fullName evidence="7">LemA family protein</fullName>
    </submittedName>
</protein>
<dbReference type="SUPFAM" id="SSF140478">
    <property type="entry name" value="LemA-like"/>
    <property type="match status" value="1"/>
</dbReference>
<keyword evidence="5 6" id="KW-0472">Membrane</keyword>
<organism evidence="7 8">
    <name type="scientific">Candidatus Muproteobacteria bacterium RIFCSPHIGHO2_02_FULL_65_16</name>
    <dbReference type="NCBI Taxonomy" id="1817766"/>
    <lineage>
        <taxon>Bacteria</taxon>
        <taxon>Pseudomonadati</taxon>
        <taxon>Pseudomonadota</taxon>
        <taxon>Candidatus Muproteobacteria</taxon>
    </lineage>
</organism>
<comment type="subcellular location">
    <subcellularLocation>
        <location evidence="1">Membrane</location>
        <topology evidence="1">Single-pass membrane protein</topology>
    </subcellularLocation>
</comment>
<sequence length="191" mass="21813">MAVTIFVITGVVLALVLYIILIYNNFVRLKHNVSQAWSNIDVLLKQRHDELPKLVETCKQYMKHEREVLEKVTQARAAVGKAREAGDVAALGAAETRMRVGLANLFAVAENYPELRANENFQHLQNRISQLEAQIADRREYYNDSVNINNVRVEQFPDGVVARLFRFGLRPLLTFEESELKDVNVKALFNS</sequence>
<dbReference type="Proteomes" id="UP000179362">
    <property type="component" value="Unassembled WGS sequence"/>
</dbReference>
<dbReference type="EMBL" id="MFTA01000113">
    <property type="protein sequence ID" value="OGI49467.1"/>
    <property type="molecule type" value="Genomic_DNA"/>
</dbReference>
<evidence type="ECO:0000256" key="6">
    <source>
        <dbReference type="SAM" id="Phobius"/>
    </source>
</evidence>
<evidence type="ECO:0000256" key="5">
    <source>
        <dbReference type="ARBA" id="ARBA00023136"/>
    </source>
</evidence>
<gene>
    <name evidence="7" type="ORF">A3B81_01265</name>
</gene>
<dbReference type="AlphaFoldDB" id="A0A1F6TWH5"/>
<keyword evidence="3 6" id="KW-0812">Transmembrane</keyword>
<dbReference type="Pfam" id="PF04011">
    <property type="entry name" value="LemA"/>
    <property type="match status" value="1"/>
</dbReference>
<evidence type="ECO:0000256" key="2">
    <source>
        <dbReference type="ARBA" id="ARBA00008854"/>
    </source>
</evidence>
<name>A0A1F6TWH5_9PROT</name>
<dbReference type="InterPro" id="IPR023353">
    <property type="entry name" value="LemA-like_dom_sf"/>
</dbReference>
<feature type="transmembrane region" description="Helical" evidence="6">
    <location>
        <begin position="6"/>
        <end position="26"/>
    </location>
</feature>
<comment type="caution">
    <text evidence="7">The sequence shown here is derived from an EMBL/GenBank/DDBJ whole genome shotgun (WGS) entry which is preliminary data.</text>
</comment>
<evidence type="ECO:0000256" key="3">
    <source>
        <dbReference type="ARBA" id="ARBA00022692"/>
    </source>
</evidence>
<dbReference type="Gene3D" id="1.20.1440.20">
    <property type="entry name" value="LemA-like domain"/>
    <property type="match status" value="1"/>
</dbReference>
<evidence type="ECO:0000313" key="7">
    <source>
        <dbReference type="EMBL" id="OGI49467.1"/>
    </source>
</evidence>
<dbReference type="PANTHER" id="PTHR34478:SF1">
    <property type="entry name" value="PROTEIN LEMA"/>
    <property type="match status" value="1"/>
</dbReference>
<accession>A0A1F6TWH5</accession>
<evidence type="ECO:0000313" key="8">
    <source>
        <dbReference type="Proteomes" id="UP000179362"/>
    </source>
</evidence>
<dbReference type="GO" id="GO:0016020">
    <property type="term" value="C:membrane"/>
    <property type="evidence" value="ECO:0007669"/>
    <property type="project" value="UniProtKB-SubCell"/>
</dbReference>
<reference evidence="7 8" key="1">
    <citation type="journal article" date="2016" name="Nat. Commun.">
        <title>Thousands of microbial genomes shed light on interconnected biogeochemical processes in an aquifer system.</title>
        <authorList>
            <person name="Anantharaman K."/>
            <person name="Brown C.T."/>
            <person name="Hug L.A."/>
            <person name="Sharon I."/>
            <person name="Castelle C.J."/>
            <person name="Probst A.J."/>
            <person name="Thomas B.C."/>
            <person name="Singh A."/>
            <person name="Wilkins M.J."/>
            <person name="Karaoz U."/>
            <person name="Brodie E.L."/>
            <person name="Williams K.H."/>
            <person name="Hubbard S.S."/>
            <person name="Banfield J.F."/>
        </authorList>
    </citation>
    <scope>NUCLEOTIDE SEQUENCE [LARGE SCALE GENOMIC DNA]</scope>
</reference>
<proteinExistence type="inferred from homology"/>
<dbReference type="InterPro" id="IPR007156">
    <property type="entry name" value="MamQ_LemA"/>
</dbReference>
<keyword evidence="4 6" id="KW-1133">Transmembrane helix</keyword>
<dbReference type="PANTHER" id="PTHR34478">
    <property type="entry name" value="PROTEIN LEMA"/>
    <property type="match status" value="1"/>
</dbReference>
<evidence type="ECO:0000256" key="4">
    <source>
        <dbReference type="ARBA" id="ARBA00022989"/>
    </source>
</evidence>
<evidence type="ECO:0000256" key="1">
    <source>
        <dbReference type="ARBA" id="ARBA00004167"/>
    </source>
</evidence>